<gene>
    <name evidence="1" type="ORF">SAMN03080594_1071</name>
</gene>
<keyword evidence="2" id="KW-1185">Reference proteome</keyword>
<sequence>RPGEQVKDQVDQPDIIEDEKFYGMHRHFTDGSSILMWGGGVEKGLVYGKTADERPCSSIENPVVIDQVHQSIYHALGIHPETNYTIEGRPFYTTPDGHGKPIVDLFGQPVNKSTKNV</sequence>
<dbReference type="RefSeq" id="WP_143153220.1">
    <property type="nucleotide sequence ID" value="NZ_FQUX01000007.1"/>
</dbReference>
<feature type="non-terminal residue" evidence="1">
    <location>
        <position position="1"/>
    </location>
</feature>
<evidence type="ECO:0008006" key="3">
    <source>
        <dbReference type="Google" id="ProtNLM"/>
    </source>
</evidence>
<dbReference type="Proteomes" id="UP000184406">
    <property type="component" value="Unassembled WGS sequence"/>
</dbReference>
<proteinExistence type="predicted"/>
<accession>A0A1M5E5Y5</accession>
<protein>
    <recommendedName>
        <fullName evidence="3">DUF1501 domain-containing protein</fullName>
    </recommendedName>
</protein>
<dbReference type="EMBL" id="FQUX01000007">
    <property type="protein sequence ID" value="SHF74595.1"/>
    <property type="molecule type" value="Genomic_DNA"/>
</dbReference>
<evidence type="ECO:0000313" key="1">
    <source>
        <dbReference type="EMBL" id="SHF74595.1"/>
    </source>
</evidence>
<dbReference type="Pfam" id="PF07394">
    <property type="entry name" value="DUF1501"/>
    <property type="match status" value="1"/>
</dbReference>
<dbReference type="InterPro" id="IPR010869">
    <property type="entry name" value="DUF1501"/>
</dbReference>
<evidence type="ECO:0000313" key="2">
    <source>
        <dbReference type="Proteomes" id="UP000184406"/>
    </source>
</evidence>
<dbReference type="AlphaFoldDB" id="A0A1M5E5Y5"/>
<reference evidence="2" key="1">
    <citation type="submission" date="2016-11" db="EMBL/GenBank/DDBJ databases">
        <authorList>
            <person name="Varghese N."/>
            <person name="Submissions S."/>
        </authorList>
    </citation>
    <scope>NUCLEOTIDE SEQUENCE [LARGE SCALE GENOMIC DNA]</scope>
    <source>
        <strain evidence="2">DSM 17539</strain>
    </source>
</reference>
<name>A0A1M5E5Y5_9FLAO</name>
<organism evidence="1 2">
    <name type="scientific">Arenibacter palladensis</name>
    <dbReference type="NCBI Taxonomy" id="237373"/>
    <lineage>
        <taxon>Bacteria</taxon>
        <taxon>Pseudomonadati</taxon>
        <taxon>Bacteroidota</taxon>
        <taxon>Flavobacteriia</taxon>
        <taxon>Flavobacteriales</taxon>
        <taxon>Flavobacteriaceae</taxon>
        <taxon>Arenibacter</taxon>
    </lineage>
</organism>